<dbReference type="Proteomes" id="UP000295645">
    <property type="component" value="Unassembled WGS sequence"/>
</dbReference>
<keyword evidence="2" id="KW-1185">Reference proteome</keyword>
<name>A0A4R3YK65_9GAMM</name>
<organism evidence="1 2">
    <name type="scientific">Luteibacter rhizovicinus</name>
    <dbReference type="NCBI Taxonomy" id="242606"/>
    <lineage>
        <taxon>Bacteria</taxon>
        <taxon>Pseudomonadati</taxon>
        <taxon>Pseudomonadota</taxon>
        <taxon>Gammaproteobacteria</taxon>
        <taxon>Lysobacterales</taxon>
        <taxon>Rhodanobacteraceae</taxon>
        <taxon>Luteibacter</taxon>
    </lineage>
</organism>
<dbReference type="EMBL" id="SMCS01000011">
    <property type="protein sequence ID" value="TCV91414.1"/>
    <property type="molecule type" value="Genomic_DNA"/>
</dbReference>
<protein>
    <recommendedName>
        <fullName evidence="3">Fe-S protein YdhL (DUF1289 family)</fullName>
    </recommendedName>
</protein>
<evidence type="ECO:0000313" key="1">
    <source>
        <dbReference type="EMBL" id="TCV91414.1"/>
    </source>
</evidence>
<dbReference type="InterPro" id="IPR010710">
    <property type="entry name" value="DUF1289"/>
</dbReference>
<comment type="caution">
    <text evidence="1">The sequence shown here is derived from an EMBL/GenBank/DDBJ whole genome shotgun (WGS) entry which is preliminary data.</text>
</comment>
<dbReference type="PANTHER" id="PTHR35175:SF2">
    <property type="entry name" value="DUF1289 DOMAIN-CONTAINING PROTEIN"/>
    <property type="match status" value="1"/>
</dbReference>
<proteinExistence type="predicted"/>
<gene>
    <name evidence="1" type="ORF">EC912_1117</name>
</gene>
<reference evidence="1 2" key="1">
    <citation type="submission" date="2019-03" db="EMBL/GenBank/DDBJ databases">
        <title>Above-ground endophytic microbial communities from plants in different locations in the United States.</title>
        <authorList>
            <person name="Frank C."/>
        </authorList>
    </citation>
    <scope>NUCLEOTIDE SEQUENCE [LARGE SCALE GENOMIC DNA]</scope>
    <source>
        <strain evidence="1 2">LP_13_YM</strain>
    </source>
</reference>
<accession>A0A4R3YK65</accession>
<evidence type="ECO:0000313" key="2">
    <source>
        <dbReference type="Proteomes" id="UP000295645"/>
    </source>
</evidence>
<dbReference type="AlphaFoldDB" id="A0A4R3YK65"/>
<sequence>MVARRCRMAGRMLPNLSSELPLTPCTGVCRLDARGLCMGCLRTGDEIARWGGMDQAERLRIMDEVLPHREGA</sequence>
<dbReference type="PANTHER" id="PTHR35175">
    <property type="entry name" value="DUF1289 DOMAIN-CONTAINING PROTEIN"/>
    <property type="match status" value="1"/>
</dbReference>
<dbReference type="Pfam" id="PF06945">
    <property type="entry name" value="DUF1289"/>
    <property type="match status" value="1"/>
</dbReference>
<evidence type="ECO:0008006" key="3">
    <source>
        <dbReference type="Google" id="ProtNLM"/>
    </source>
</evidence>